<keyword evidence="1" id="KW-0472">Membrane</keyword>
<organism evidence="2 3">
    <name type="scientific">Citrus sinensis</name>
    <name type="common">Sweet orange</name>
    <name type="synonym">Citrus aurantium var. sinensis</name>
    <dbReference type="NCBI Taxonomy" id="2711"/>
    <lineage>
        <taxon>Eukaryota</taxon>
        <taxon>Viridiplantae</taxon>
        <taxon>Streptophyta</taxon>
        <taxon>Embryophyta</taxon>
        <taxon>Tracheophyta</taxon>
        <taxon>Spermatophyta</taxon>
        <taxon>Magnoliopsida</taxon>
        <taxon>eudicotyledons</taxon>
        <taxon>Gunneridae</taxon>
        <taxon>Pentapetalae</taxon>
        <taxon>rosids</taxon>
        <taxon>malvids</taxon>
        <taxon>Sapindales</taxon>
        <taxon>Rutaceae</taxon>
        <taxon>Aurantioideae</taxon>
        <taxon>Citrus</taxon>
    </lineage>
</organism>
<evidence type="ECO:0000256" key="1">
    <source>
        <dbReference type="SAM" id="Phobius"/>
    </source>
</evidence>
<keyword evidence="3" id="KW-1185">Reference proteome</keyword>
<dbReference type="AlphaFoldDB" id="A0A067DAX6"/>
<gene>
    <name evidence="2" type="ORF">CISIN_1g034830mg</name>
</gene>
<feature type="transmembrane region" description="Helical" evidence="1">
    <location>
        <begin position="20"/>
        <end position="39"/>
    </location>
</feature>
<feature type="transmembrane region" description="Helical" evidence="1">
    <location>
        <begin position="59"/>
        <end position="79"/>
    </location>
</feature>
<sequence length="82" mass="8988">MVNHSSPYGRHTSSSFYVQYTIGINIFLIINMSCTAGHAPLKKKKKEAERGNFQKQQPAACFIISAACFTSLLGTSMSLPFA</sequence>
<proteinExistence type="predicted"/>
<reference evidence="2 3" key="1">
    <citation type="submission" date="2014-04" db="EMBL/GenBank/DDBJ databases">
        <authorList>
            <consortium name="International Citrus Genome Consortium"/>
            <person name="Gmitter F."/>
            <person name="Chen C."/>
            <person name="Farmerie W."/>
            <person name="Harkins T."/>
            <person name="Desany B."/>
            <person name="Mohiuddin M."/>
            <person name="Kodira C."/>
            <person name="Borodovsky M."/>
            <person name="Lomsadze A."/>
            <person name="Burns P."/>
            <person name="Jenkins J."/>
            <person name="Prochnik S."/>
            <person name="Shu S."/>
            <person name="Chapman J."/>
            <person name="Pitluck S."/>
            <person name="Schmutz J."/>
            <person name="Rokhsar D."/>
        </authorList>
    </citation>
    <scope>NUCLEOTIDE SEQUENCE</scope>
</reference>
<accession>A0A067DAX6</accession>
<dbReference type="Proteomes" id="UP000027120">
    <property type="component" value="Unassembled WGS sequence"/>
</dbReference>
<dbReference type="EMBL" id="KK786100">
    <property type="protein sequence ID" value="KDO40154.1"/>
    <property type="molecule type" value="Genomic_DNA"/>
</dbReference>
<evidence type="ECO:0000313" key="3">
    <source>
        <dbReference type="Proteomes" id="UP000027120"/>
    </source>
</evidence>
<keyword evidence="1" id="KW-0812">Transmembrane</keyword>
<name>A0A067DAX6_CITSI</name>
<evidence type="ECO:0000313" key="2">
    <source>
        <dbReference type="EMBL" id="KDO40154.1"/>
    </source>
</evidence>
<protein>
    <submittedName>
        <fullName evidence="2">Uncharacterized protein</fullName>
    </submittedName>
</protein>
<keyword evidence="1" id="KW-1133">Transmembrane helix</keyword>